<dbReference type="GO" id="GO:0004519">
    <property type="term" value="F:endonuclease activity"/>
    <property type="evidence" value="ECO:0007669"/>
    <property type="project" value="UniProtKB-KW"/>
</dbReference>
<keyword evidence="10" id="KW-1185">Reference proteome</keyword>
<proteinExistence type="predicted"/>
<dbReference type="AlphaFoldDB" id="A0A9Q3BPQ5"/>
<dbReference type="PANTHER" id="PTHR37984:SF5">
    <property type="entry name" value="PROTEIN NYNRIN-LIKE"/>
    <property type="match status" value="1"/>
</dbReference>
<evidence type="ECO:0000313" key="9">
    <source>
        <dbReference type="EMBL" id="MBW0468707.1"/>
    </source>
</evidence>
<keyword evidence="2" id="KW-0548">Nucleotidyltransferase</keyword>
<dbReference type="Gene3D" id="3.30.70.270">
    <property type="match status" value="1"/>
</dbReference>
<dbReference type="InterPro" id="IPR041373">
    <property type="entry name" value="RT_RNaseH"/>
</dbReference>
<evidence type="ECO:0000256" key="1">
    <source>
        <dbReference type="ARBA" id="ARBA00022679"/>
    </source>
</evidence>
<feature type="region of interest" description="Disordered" evidence="7">
    <location>
        <begin position="201"/>
        <end position="223"/>
    </location>
</feature>
<dbReference type="GO" id="GO:0016787">
    <property type="term" value="F:hydrolase activity"/>
    <property type="evidence" value="ECO:0007669"/>
    <property type="project" value="UniProtKB-KW"/>
</dbReference>
<dbReference type="Pfam" id="PF17917">
    <property type="entry name" value="RT_RNaseH"/>
    <property type="match status" value="1"/>
</dbReference>
<evidence type="ECO:0000256" key="5">
    <source>
        <dbReference type="ARBA" id="ARBA00022801"/>
    </source>
</evidence>
<feature type="domain" description="Reverse transcriptase RNase H-like" evidence="8">
    <location>
        <begin position="84"/>
        <end position="184"/>
    </location>
</feature>
<dbReference type="FunFam" id="3.30.70.270:FF:000020">
    <property type="entry name" value="Transposon Tf2-6 polyprotein-like Protein"/>
    <property type="match status" value="1"/>
</dbReference>
<evidence type="ECO:0000313" key="10">
    <source>
        <dbReference type="Proteomes" id="UP000765509"/>
    </source>
</evidence>
<evidence type="ECO:0000256" key="7">
    <source>
        <dbReference type="SAM" id="MobiDB-lite"/>
    </source>
</evidence>
<accession>A0A9Q3BPQ5</accession>
<keyword evidence="5" id="KW-0378">Hydrolase</keyword>
<protein>
    <recommendedName>
        <fullName evidence="8">Reverse transcriptase RNase H-like domain-containing protein</fullName>
    </recommendedName>
</protein>
<dbReference type="InterPro" id="IPR050951">
    <property type="entry name" value="Retrovirus_Pol_polyprotein"/>
</dbReference>
<evidence type="ECO:0000256" key="2">
    <source>
        <dbReference type="ARBA" id="ARBA00022695"/>
    </source>
</evidence>
<dbReference type="EMBL" id="AVOT02001947">
    <property type="protein sequence ID" value="MBW0468707.1"/>
    <property type="molecule type" value="Genomic_DNA"/>
</dbReference>
<dbReference type="Proteomes" id="UP000765509">
    <property type="component" value="Unassembled WGS sequence"/>
</dbReference>
<keyword evidence="1" id="KW-0808">Transferase</keyword>
<dbReference type="GO" id="GO:0003964">
    <property type="term" value="F:RNA-directed DNA polymerase activity"/>
    <property type="evidence" value="ECO:0007669"/>
    <property type="project" value="UniProtKB-KW"/>
</dbReference>
<organism evidence="9 10">
    <name type="scientific">Austropuccinia psidii MF-1</name>
    <dbReference type="NCBI Taxonomy" id="1389203"/>
    <lineage>
        <taxon>Eukaryota</taxon>
        <taxon>Fungi</taxon>
        <taxon>Dikarya</taxon>
        <taxon>Basidiomycota</taxon>
        <taxon>Pucciniomycotina</taxon>
        <taxon>Pucciniomycetes</taxon>
        <taxon>Pucciniales</taxon>
        <taxon>Sphaerophragmiaceae</taxon>
        <taxon>Austropuccinia</taxon>
    </lineage>
</organism>
<comment type="caution">
    <text evidence="9">The sequence shown here is derived from an EMBL/GenBank/DDBJ whole genome shotgun (WGS) entry which is preliminary data.</text>
</comment>
<evidence type="ECO:0000259" key="8">
    <source>
        <dbReference type="Pfam" id="PF17917"/>
    </source>
</evidence>
<keyword evidence="3" id="KW-0540">Nuclease</keyword>
<reference evidence="9" key="1">
    <citation type="submission" date="2021-03" db="EMBL/GenBank/DDBJ databases">
        <title>Draft genome sequence of rust myrtle Austropuccinia psidii MF-1, a brazilian biotype.</title>
        <authorList>
            <person name="Quecine M.C."/>
            <person name="Pachon D.M.R."/>
            <person name="Bonatelli M.L."/>
            <person name="Correr F.H."/>
            <person name="Franceschini L.M."/>
            <person name="Leite T.F."/>
            <person name="Margarido G.R.A."/>
            <person name="Almeida C.A."/>
            <person name="Ferrarezi J.A."/>
            <person name="Labate C.A."/>
        </authorList>
    </citation>
    <scope>NUCLEOTIDE SEQUENCE</scope>
    <source>
        <strain evidence="9">MF-1</strain>
    </source>
</reference>
<keyword evidence="6" id="KW-0695">RNA-directed DNA polymerase</keyword>
<dbReference type="PANTHER" id="PTHR37984">
    <property type="entry name" value="PROTEIN CBG26694"/>
    <property type="match status" value="1"/>
</dbReference>
<evidence type="ECO:0000256" key="3">
    <source>
        <dbReference type="ARBA" id="ARBA00022722"/>
    </source>
</evidence>
<dbReference type="InterPro" id="IPR043502">
    <property type="entry name" value="DNA/RNA_pol_sf"/>
</dbReference>
<dbReference type="InterPro" id="IPR043128">
    <property type="entry name" value="Rev_trsase/Diguanyl_cyclase"/>
</dbReference>
<dbReference type="OrthoDB" id="2516665at2759"/>
<dbReference type="SUPFAM" id="SSF56672">
    <property type="entry name" value="DNA/RNA polymerases"/>
    <property type="match status" value="1"/>
</dbReference>
<name>A0A9Q3BPQ5_9BASI</name>
<evidence type="ECO:0000256" key="6">
    <source>
        <dbReference type="ARBA" id="ARBA00022918"/>
    </source>
</evidence>
<evidence type="ECO:0000256" key="4">
    <source>
        <dbReference type="ARBA" id="ARBA00022759"/>
    </source>
</evidence>
<gene>
    <name evidence="9" type="ORF">O181_008422</name>
</gene>
<keyword evidence="4" id="KW-0255">Endonuclease</keyword>
<sequence>MNKIQNWPRPTTKNKVRGFLGLCAYVRMFIKDFSQVEAPLKRLTREDVLWKWDEKCEEAFIKLRKIVGKEITLKRFNYDKGSGRIKLAIDSSYIAAGAPLMKEDENGKDRQVLYESVTFSGLESKYSQPKLELCGAAIILKKLQTILWVKPFELQVDAKALIEMINTPCLPNAPMKRWVAFIQLFIFYLVHKPGKTFIMPDGLSKRKKGEDKEESERDDFDEEEDWIKPHPGFGLKEVNTRTVGKLLRNKSNIEIPIKQEGFGKHMQEYLNTLQKPKNIREEYFKKIKRRSMNFYLERGQLKRRNQENPQIVV</sequence>